<gene>
    <name evidence="2" type="ORF">HF838_06685</name>
</gene>
<dbReference type="EMBL" id="JABAGO010000008">
    <property type="protein sequence ID" value="NME97944.1"/>
    <property type="molecule type" value="Genomic_DNA"/>
</dbReference>
<dbReference type="PANTHER" id="PTHR48090:SF7">
    <property type="entry name" value="RFBJ PROTEIN"/>
    <property type="match status" value="1"/>
</dbReference>
<proteinExistence type="predicted"/>
<sequence>MKKLIIVIPAFNEEASLGTVIGKIPRAFDSQVRVEVLVVDDGSVDNTVEVAERAGAEHILSFPHNRGLGAAVREGLKEAYRLGADAAIMIDADDEYPAEHIPRVVEPVFTGKADYVLASRFRRRVRGMKLYRRLGNYFFTALQTVLLRTWITDGQTGFRAFSKPVLRDMDILHDYNYAQVMTINIVCQGYRLAEVDIPYKVRETGESFITFRYLAHVFPAIWREWRRSIVKKTQKNSLVYKKAERE</sequence>
<dbReference type="Gene3D" id="3.90.550.10">
    <property type="entry name" value="Spore Coat Polysaccharide Biosynthesis Protein SpsA, Chain A"/>
    <property type="match status" value="1"/>
</dbReference>
<evidence type="ECO:0000313" key="2">
    <source>
        <dbReference type="EMBL" id="NME97944.1"/>
    </source>
</evidence>
<dbReference type="InterPro" id="IPR001173">
    <property type="entry name" value="Glyco_trans_2-like"/>
</dbReference>
<dbReference type="Pfam" id="PF00535">
    <property type="entry name" value="Glycos_transf_2"/>
    <property type="match status" value="1"/>
</dbReference>
<feature type="domain" description="Glycosyltransferase 2-like" evidence="1">
    <location>
        <begin position="6"/>
        <end position="168"/>
    </location>
</feature>
<name>A0A848CKW1_ANEAE</name>
<dbReference type="InterPro" id="IPR050256">
    <property type="entry name" value="Glycosyltransferase_2"/>
</dbReference>
<comment type="caution">
    <text evidence="2">The sequence shown here is derived from an EMBL/GenBank/DDBJ whole genome shotgun (WGS) entry which is preliminary data.</text>
</comment>
<keyword evidence="2" id="KW-0808">Transferase</keyword>
<protein>
    <submittedName>
        <fullName evidence="2">Glycosyltransferase family 2 protein</fullName>
    </submittedName>
</protein>
<dbReference type="InterPro" id="IPR029044">
    <property type="entry name" value="Nucleotide-diphossugar_trans"/>
</dbReference>
<organism evidence="2 3">
    <name type="scientific">Aneurinibacillus aneurinilyticus</name>
    <name type="common">Bacillus aneurinolyticus</name>
    <dbReference type="NCBI Taxonomy" id="1391"/>
    <lineage>
        <taxon>Bacteria</taxon>
        <taxon>Bacillati</taxon>
        <taxon>Bacillota</taxon>
        <taxon>Bacilli</taxon>
        <taxon>Bacillales</taxon>
        <taxon>Paenibacillaceae</taxon>
        <taxon>Aneurinibacillus group</taxon>
        <taxon>Aneurinibacillus</taxon>
    </lineage>
</organism>
<dbReference type="RefSeq" id="WP_168974856.1">
    <property type="nucleotide sequence ID" value="NZ_JABAGO010000008.1"/>
</dbReference>
<dbReference type="Proteomes" id="UP000561326">
    <property type="component" value="Unassembled WGS sequence"/>
</dbReference>
<evidence type="ECO:0000259" key="1">
    <source>
        <dbReference type="Pfam" id="PF00535"/>
    </source>
</evidence>
<dbReference type="SUPFAM" id="SSF53448">
    <property type="entry name" value="Nucleotide-diphospho-sugar transferases"/>
    <property type="match status" value="1"/>
</dbReference>
<dbReference type="AlphaFoldDB" id="A0A848CKW1"/>
<dbReference type="GO" id="GO:0016740">
    <property type="term" value="F:transferase activity"/>
    <property type="evidence" value="ECO:0007669"/>
    <property type="project" value="UniProtKB-KW"/>
</dbReference>
<dbReference type="CDD" id="cd04179">
    <property type="entry name" value="DPM_DPG-synthase_like"/>
    <property type="match status" value="1"/>
</dbReference>
<dbReference type="PANTHER" id="PTHR48090">
    <property type="entry name" value="UNDECAPRENYL-PHOSPHATE 4-DEOXY-4-FORMAMIDO-L-ARABINOSE TRANSFERASE-RELATED"/>
    <property type="match status" value="1"/>
</dbReference>
<evidence type="ECO:0000313" key="3">
    <source>
        <dbReference type="Proteomes" id="UP000561326"/>
    </source>
</evidence>
<accession>A0A848CKW1</accession>
<reference evidence="2 3" key="1">
    <citation type="submission" date="2020-04" db="EMBL/GenBank/DDBJ databases">
        <authorList>
            <person name="Hitch T.C.A."/>
            <person name="Wylensek D."/>
            <person name="Clavel T."/>
        </authorList>
    </citation>
    <scope>NUCLEOTIDE SEQUENCE [LARGE SCALE GENOMIC DNA]</scope>
    <source>
        <strain evidence="2 3">WB01_D5_05</strain>
    </source>
</reference>